<dbReference type="EMBL" id="DTBD01000025">
    <property type="protein sequence ID" value="HGQ64328.1"/>
    <property type="molecule type" value="Genomic_DNA"/>
</dbReference>
<sequence>MTVKVKISKTIGDYVAMEVPAEEAVNIINILQDGLGRGGEDTRDAIRMIEHFETFYDMMRRKFKEYLTPRKDIGDILKKRVLIDKIKLLKRDGNRFVEIIFDKSIGVEEVLNILKNNSIEVKEG</sequence>
<evidence type="ECO:0000313" key="1">
    <source>
        <dbReference type="EMBL" id="HGQ35971.1"/>
    </source>
</evidence>
<dbReference type="EMBL" id="DTCK01000034">
    <property type="protein sequence ID" value="HGQ35971.1"/>
    <property type="molecule type" value="Genomic_DNA"/>
</dbReference>
<accession>A0A7C4NMM3</accession>
<organism evidence="2">
    <name type="scientific">Ignisphaera aggregans</name>
    <dbReference type="NCBI Taxonomy" id="334771"/>
    <lineage>
        <taxon>Archaea</taxon>
        <taxon>Thermoproteota</taxon>
        <taxon>Thermoprotei</taxon>
        <taxon>Desulfurococcales</taxon>
        <taxon>Desulfurococcaceae</taxon>
        <taxon>Ignisphaera</taxon>
    </lineage>
</organism>
<proteinExistence type="predicted"/>
<comment type="caution">
    <text evidence="2">The sequence shown here is derived from an EMBL/GenBank/DDBJ whole genome shotgun (WGS) entry which is preliminary data.</text>
</comment>
<evidence type="ECO:0000313" key="2">
    <source>
        <dbReference type="EMBL" id="HGQ64328.1"/>
    </source>
</evidence>
<reference evidence="2" key="1">
    <citation type="journal article" date="2020" name="mSystems">
        <title>Genome- and Community-Level Interaction Insights into Carbon Utilization and Element Cycling Functions of Hydrothermarchaeota in Hydrothermal Sediment.</title>
        <authorList>
            <person name="Zhou Z."/>
            <person name="Liu Y."/>
            <person name="Xu W."/>
            <person name="Pan J."/>
            <person name="Luo Z.H."/>
            <person name="Li M."/>
        </authorList>
    </citation>
    <scope>NUCLEOTIDE SEQUENCE [LARGE SCALE GENOMIC DNA]</scope>
    <source>
        <strain evidence="2">SpSt-637</strain>
        <strain evidence="1">SpSt-667</strain>
    </source>
</reference>
<protein>
    <submittedName>
        <fullName evidence="2">Uncharacterized protein</fullName>
    </submittedName>
</protein>
<gene>
    <name evidence="2" type="ORF">ENU08_03695</name>
    <name evidence="1" type="ORF">ENU41_04765</name>
</gene>
<name>A0A7C4NMM3_9CREN</name>
<dbReference type="AlphaFoldDB" id="A0A7C4NMM3"/>